<dbReference type="InterPro" id="IPR007421">
    <property type="entry name" value="Schlafen_AlbA_2_dom"/>
</dbReference>
<evidence type="ECO:0000313" key="3">
    <source>
        <dbReference type="Proteomes" id="UP000055136"/>
    </source>
</evidence>
<dbReference type="STRING" id="1748243.Tel_11125"/>
<reference evidence="2" key="1">
    <citation type="submission" date="2015-10" db="EMBL/GenBank/DDBJ databases">
        <title>Description of Candidatus Tenderia electrophaga gen. nov, sp. nov., an Uncultivated Electroautotroph from a Biocathode Enrichment.</title>
        <authorList>
            <person name="Eddie B.J."/>
            <person name="Malanoski A.P."/>
            <person name="Wang Z."/>
            <person name="Hall R.J."/>
            <person name="Oh S.D."/>
            <person name="Heiner C."/>
            <person name="Lin B."/>
            <person name="Strycharz-Glaven S.M."/>
        </authorList>
    </citation>
    <scope>NUCLEOTIDE SEQUENCE [LARGE SCALE GENOMIC DNA]</scope>
    <source>
        <strain evidence="2">NRL1</strain>
    </source>
</reference>
<gene>
    <name evidence="2" type="ORF">Tel_11125</name>
</gene>
<dbReference type="Pfam" id="PF04326">
    <property type="entry name" value="SLFN_AlbA_2"/>
    <property type="match status" value="1"/>
</dbReference>
<organism evidence="2 3">
    <name type="scientific">Candidatus Tenderia electrophaga</name>
    <dbReference type="NCBI Taxonomy" id="1748243"/>
    <lineage>
        <taxon>Bacteria</taxon>
        <taxon>Pseudomonadati</taxon>
        <taxon>Pseudomonadota</taxon>
        <taxon>Gammaproteobacteria</taxon>
        <taxon>Candidatus Tenderiales</taxon>
        <taxon>Candidatus Tenderiaceae</taxon>
        <taxon>Candidatus Tenderia</taxon>
    </lineage>
</organism>
<evidence type="ECO:0000259" key="1">
    <source>
        <dbReference type="Pfam" id="PF04326"/>
    </source>
</evidence>
<dbReference type="PANTHER" id="PTHR30595:SF6">
    <property type="entry name" value="SCHLAFEN ALBA-2 DOMAIN-CONTAINING PROTEIN"/>
    <property type="match status" value="1"/>
</dbReference>
<feature type="domain" description="Schlafen AlbA-2" evidence="1">
    <location>
        <begin position="23"/>
        <end position="140"/>
    </location>
</feature>
<sequence>MSAPEWLDEALSSELPLLRDRGEGQHLEFMVRYPENGHELSREIAAFASSNAGTILIGVGDDGTLAGLEDVGSPEGRDRLCRRIEGVCSGNVRPAITPVVKFAMEAESVVLAIEVPRGSQPIYYSKNTPYVRHLSQSRPAEPHEVIERVGEWLKSNPLASAEEDPSSRFLSSLAATLIDVLIYGSEFEKRNVNPWLDLSRTQLGSAGEELRRLATDDTAIEKRLDDRLRSIADKLDAAAAHRLTLGKESWSTLLGYVTDAVREAAEIKKEHIDTVPLSDESRRDIADMISRSSRELADLDNRAEAMAEDGRVEDLQEAASSIGRSLLLVGHYRLDEPGGQFTGELRSVGHDLHLLETDRLYSDGGQSMRRIVERVHDLNRHLQTLLSASQL</sequence>
<dbReference type="Gene3D" id="3.30.950.30">
    <property type="entry name" value="Schlafen, AAA domain"/>
    <property type="match status" value="1"/>
</dbReference>
<dbReference type="PANTHER" id="PTHR30595">
    <property type="entry name" value="GLPR-RELATED TRANSCRIPTIONAL REPRESSOR"/>
    <property type="match status" value="1"/>
</dbReference>
<dbReference type="KEGG" id="tee:Tel_11125"/>
<dbReference type="EMBL" id="CP013099">
    <property type="protein sequence ID" value="ALP53639.1"/>
    <property type="molecule type" value="Genomic_DNA"/>
</dbReference>
<dbReference type="Proteomes" id="UP000055136">
    <property type="component" value="Chromosome"/>
</dbReference>
<dbReference type="AlphaFoldDB" id="A0A0S2TEP5"/>
<protein>
    <recommendedName>
        <fullName evidence="1">Schlafen AlbA-2 domain-containing protein</fullName>
    </recommendedName>
</protein>
<proteinExistence type="predicted"/>
<evidence type="ECO:0000313" key="2">
    <source>
        <dbReference type="EMBL" id="ALP53639.1"/>
    </source>
</evidence>
<name>A0A0S2TEP5_9GAMM</name>
<accession>A0A0S2TEP5</accession>
<keyword evidence="3" id="KW-1185">Reference proteome</keyword>
<dbReference type="InterPro" id="IPR038461">
    <property type="entry name" value="Schlafen_AlbA_2_dom_sf"/>
</dbReference>